<dbReference type="GO" id="GO:0003678">
    <property type="term" value="F:DNA helicase activity"/>
    <property type="evidence" value="ECO:0007669"/>
    <property type="project" value="UniProtKB-EC"/>
</dbReference>
<keyword evidence="10 13" id="KW-0131">Cell cycle</keyword>
<reference evidence="15" key="2">
    <citation type="submission" date="2021-01" db="UniProtKB">
        <authorList>
            <consortium name="EnsemblMetazoa"/>
        </authorList>
    </citation>
    <scope>IDENTIFICATION</scope>
</reference>
<evidence type="ECO:0000256" key="3">
    <source>
        <dbReference type="ARBA" id="ARBA00022705"/>
    </source>
</evidence>
<feature type="domain" description="MCM C-terminal AAA(+) ATPase" evidence="14">
    <location>
        <begin position="329"/>
        <end position="534"/>
    </location>
</feature>
<organism evidence="15 16">
    <name type="scientific">Strongylocentrotus purpuratus</name>
    <name type="common">Purple sea urchin</name>
    <dbReference type="NCBI Taxonomy" id="7668"/>
    <lineage>
        <taxon>Eukaryota</taxon>
        <taxon>Metazoa</taxon>
        <taxon>Echinodermata</taxon>
        <taxon>Eleutherozoa</taxon>
        <taxon>Echinozoa</taxon>
        <taxon>Echinoidea</taxon>
        <taxon>Euechinoidea</taxon>
        <taxon>Echinacea</taxon>
        <taxon>Camarodonta</taxon>
        <taxon>Echinidea</taxon>
        <taxon>Strongylocentrotidae</taxon>
        <taxon>Strongylocentrotus</taxon>
    </lineage>
</organism>
<dbReference type="InterPro" id="IPR027925">
    <property type="entry name" value="MCM_N"/>
</dbReference>
<dbReference type="PANTHER" id="PTHR11630">
    <property type="entry name" value="DNA REPLICATION LICENSING FACTOR MCM FAMILY MEMBER"/>
    <property type="match status" value="1"/>
</dbReference>
<dbReference type="Pfam" id="PF17855">
    <property type="entry name" value="MCM_lid"/>
    <property type="match status" value="1"/>
</dbReference>
<dbReference type="FunFam" id="2.20.28.10:FF:000005">
    <property type="entry name" value="DNA helicase"/>
    <property type="match status" value="1"/>
</dbReference>
<dbReference type="CDD" id="cd17756">
    <property type="entry name" value="MCM5"/>
    <property type="match status" value="1"/>
</dbReference>
<keyword evidence="8 12" id="KW-0238">DNA-binding</keyword>
<evidence type="ECO:0000256" key="8">
    <source>
        <dbReference type="ARBA" id="ARBA00023125"/>
    </source>
</evidence>
<evidence type="ECO:0000313" key="16">
    <source>
        <dbReference type="Proteomes" id="UP000007110"/>
    </source>
</evidence>
<keyword evidence="6 13" id="KW-0347">Helicase</keyword>
<dbReference type="InterPro" id="IPR041562">
    <property type="entry name" value="MCM_lid"/>
</dbReference>
<evidence type="ECO:0000256" key="11">
    <source>
        <dbReference type="ARBA" id="ARBA00048432"/>
    </source>
</evidence>
<evidence type="ECO:0000256" key="4">
    <source>
        <dbReference type="ARBA" id="ARBA00022741"/>
    </source>
</evidence>
<keyword evidence="7 12" id="KW-0067">ATP-binding</keyword>
<keyword evidence="4 12" id="KW-0547">Nucleotide-binding</keyword>
<dbReference type="RefSeq" id="XP_030854221.1">
    <property type="nucleotide sequence ID" value="XM_030998361.1"/>
</dbReference>
<evidence type="ECO:0000256" key="13">
    <source>
        <dbReference type="RuleBase" id="RU368063"/>
    </source>
</evidence>
<dbReference type="GO" id="GO:0071162">
    <property type="term" value="C:CMG complex"/>
    <property type="evidence" value="ECO:0007669"/>
    <property type="project" value="UniProtKB-ARBA"/>
</dbReference>
<dbReference type="PRINTS" id="PR01661">
    <property type="entry name" value="MCMPROTEIN5"/>
</dbReference>
<dbReference type="InterPro" id="IPR031327">
    <property type="entry name" value="MCM"/>
</dbReference>
<dbReference type="GO" id="GO:0006270">
    <property type="term" value="P:DNA replication initiation"/>
    <property type="evidence" value="ECO:0000318"/>
    <property type="project" value="GO_Central"/>
</dbReference>
<dbReference type="GO" id="GO:0016787">
    <property type="term" value="F:hydrolase activity"/>
    <property type="evidence" value="ECO:0007669"/>
    <property type="project" value="UniProtKB-KW"/>
</dbReference>
<dbReference type="PRINTS" id="PR01657">
    <property type="entry name" value="MCMFAMILY"/>
</dbReference>
<keyword evidence="5 13" id="KW-0378">Hydrolase</keyword>
<name>A0A7M7T4Z3_STRPU</name>
<dbReference type="Pfam" id="PF21933">
    <property type="entry name" value="MCM5_C"/>
    <property type="match status" value="1"/>
</dbReference>
<dbReference type="GO" id="GO:0003688">
    <property type="term" value="F:DNA replication origin binding"/>
    <property type="evidence" value="ECO:0007669"/>
    <property type="project" value="UniProtKB-UniRule"/>
</dbReference>
<dbReference type="InterPro" id="IPR054125">
    <property type="entry name" value="MCM5_C"/>
</dbReference>
<keyword evidence="9 13" id="KW-0539">Nucleus</keyword>
<evidence type="ECO:0000256" key="10">
    <source>
        <dbReference type="ARBA" id="ARBA00023306"/>
    </source>
</evidence>
<evidence type="ECO:0000256" key="1">
    <source>
        <dbReference type="ARBA" id="ARBA00004123"/>
    </source>
</evidence>
<dbReference type="Pfam" id="PF17207">
    <property type="entry name" value="MCM_OB"/>
    <property type="match status" value="1"/>
</dbReference>
<dbReference type="OrthoDB" id="10036721at2759"/>
<proteinExistence type="inferred from homology"/>
<dbReference type="Pfam" id="PF14551">
    <property type="entry name" value="MCM_N"/>
    <property type="match status" value="1"/>
</dbReference>
<evidence type="ECO:0000256" key="7">
    <source>
        <dbReference type="ARBA" id="ARBA00022840"/>
    </source>
</evidence>
<dbReference type="InterPro" id="IPR001208">
    <property type="entry name" value="MCM_dom"/>
</dbReference>
<comment type="subunit">
    <text evidence="13">Component of the MCM2-7 complex.</text>
</comment>
<dbReference type="GO" id="GO:0003697">
    <property type="term" value="F:single-stranded DNA binding"/>
    <property type="evidence" value="ECO:0000318"/>
    <property type="project" value="GO_Central"/>
</dbReference>
<evidence type="ECO:0000313" key="15">
    <source>
        <dbReference type="EnsemblMetazoa" id="XP_030854221"/>
    </source>
</evidence>
<dbReference type="InterPro" id="IPR027417">
    <property type="entry name" value="P-loop_NTPase"/>
</dbReference>
<evidence type="ECO:0000256" key="9">
    <source>
        <dbReference type="ARBA" id="ARBA00023242"/>
    </source>
</evidence>
<accession>A0A7M7T4Z3</accession>
<dbReference type="FunFam" id="3.30.1640.10:FF:000006">
    <property type="entry name" value="DNA helicase"/>
    <property type="match status" value="1"/>
</dbReference>
<comment type="function">
    <text evidence="13">Acts as component of the MCM2-7 complex (MCM complex) which is the replicative helicase essential for 'once per cell cycle' DNA replication initiation and elongation in eukaryotic cells. The active ATPase sites in the MCM2-7 ring are formed through the interaction surfaces of two neighboring subunits such that a critical structure of a conserved arginine finger motif is provided in trans relative to the ATP-binding site of the Walker A box of the adjacent subunit. The six ATPase active sites, however, are likely to contribute differentially to the complex helicase activity.</text>
</comment>
<reference evidence="16" key="1">
    <citation type="submission" date="2015-02" db="EMBL/GenBank/DDBJ databases">
        <title>Genome sequencing for Strongylocentrotus purpuratus.</title>
        <authorList>
            <person name="Murali S."/>
            <person name="Liu Y."/>
            <person name="Vee V."/>
            <person name="English A."/>
            <person name="Wang M."/>
            <person name="Skinner E."/>
            <person name="Han Y."/>
            <person name="Muzny D.M."/>
            <person name="Worley K.C."/>
            <person name="Gibbs R.A."/>
        </authorList>
    </citation>
    <scope>NUCLEOTIDE SEQUENCE</scope>
</reference>
<dbReference type="SMART" id="SM00350">
    <property type="entry name" value="MCM"/>
    <property type="match status" value="1"/>
</dbReference>
<dbReference type="GO" id="GO:0000727">
    <property type="term" value="P:double-strand break repair via break-induced replication"/>
    <property type="evidence" value="ECO:0000318"/>
    <property type="project" value="GO_Central"/>
</dbReference>
<dbReference type="Proteomes" id="UP000007110">
    <property type="component" value="Unassembled WGS sequence"/>
</dbReference>
<dbReference type="Pfam" id="PF00493">
    <property type="entry name" value="MCM"/>
    <property type="match status" value="1"/>
</dbReference>
<protein>
    <recommendedName>
        <fullName evidence="13">DNA replication licensing factor MCM5</fullName>
        <ecNumber evidence="13">3.6.4.12</ecNumber>
    </recommendedName>
</protein>
<dbReference type="SUPFAM" id="SSF50249">
    <property type="entry name" value="Nucleic acid-binding proteins"/>
    <property type="match status" value="1"/>
</dbReference>
<evidence type="ECO:0000256" key="2">
    <source>
        <dbReference type="ARBA" id="ARBA00008010"/>
    </source>
</evidence>
<dbReference type="PROSITE" id="PS50051">
    <property type="entry name" value="MCM_2"/>
    <property type="match status" value="1"/>
</dbReference>
<dbReference type="FunFam" id="3.40.50.300:FF:000241">
    <property type="entry name" value="DNA helicase"/>
    <property type="match status" value="1"/>
</dbReference>
<evidence type="ECO:0000259" key="14">
    <source>
        <dbReference type="PROSITE" id="PS50051"/>
    </source>
</evidence>
<dbReference type="InterPro" id="IPR008048">
    <property type="entry name" value="MCM5"/>
</dbReference>
<dbReference type="Gene3D" id="2.20.28.10">
    <property type="match status" value="1"/>
</dbReference>
<evidence type="ECO:0000256" key="5">
    <source>
        <dbReference type="ARBA" id="ARBA00022801"/>
    </source>
</evidence>
<sequence>MAGFDDPGIFFSDNFGSEDQHDDGRINRTALQRRFKDFLRKFHDANFTYKYRDELKRHYNLGHYFLDVSLDDLASFDEDLADQLQKQPAEYLPLFEEAAKETADEVTRPRPEEEEDVQDIQIMLKSEANPIAIRNLKSEEVSKLIKIPGIVIAASAIRAKATRITIQCRSCRNYMPNLTLKPGLEGYSMPRKCNTDQAGRPKCPLDPFFIVPDKCKCVDFQILKLQEAPEDVPNGEMPRHLQLFCDRYLCEKVVPGNRVTIIGVYSIKKAGPVSKRTRKTKVTVGIRSPYIRVVGIEVDQEGLGRTSTAHHITPQEEEEFRRLSANPNIYEIIARSIAPSIFGSIDVKKAISCLLFGGSRKRLPDGLMRRGDINLLMLGDPGTAKSQLLKFVERVSPIGVYTSGKGSSAAGLTASVMRDPATRNFVMEGGAMVLADGGVVCIDEFDKMREDDRVAIHEAMEQQTISIAKAGITTTLNSRCSVLAAANSVFGRWDDTKGDENIDFMPTILSRFDMIFIIKDEHDEARDMRLAKHVMGVHMNAQVSAAALAQEGELSLTFLKKYIGFIRNKCGPRISDAAADKLKNRYVLMRSGARDHEMQTDKKTSIPITVRQLEAIIRIAESLAKMRLKPFASEEDVDEALRLFQVSTLDAARTGNLSGVEGFATQEDQEELNRIEKQLKRRFAIGSQVSEHCIMQDFLRQKYPERSIHKVVQLMMRLVSASIACNARCSTASSKYHDLQANNPTSLHLKLTLGPWGQPVSESNGRILFTFDITSVHSPGYLA</sequence>
<dbReference type="Gene3D" id="3.40.50.300">
    <property type="entry name" value="P-loop containing nucleotide triphosphate hydrolases"/>
    <property type="match status" value="1"/>
</dbReference>
<dbReference type="PANTHER" id="PTHR11630:SF42">
    <property type="entry name" value="DNA REPLICATION LICENSING FACTOR MCM5"/>
    <property type="match status" value="1"/>
</dbReference>
<dbReference type="GO" id="GO:0042555">
    <property type="term" value="C:MCM complex"/>
    <property type="evidence" value="ECO:0000318"/>
    <property type="project" value="GO_Central"/>
</dbReference>
<evidence type="ECO:0000256" key="12">
    <source>
        <dbReference type="RuleBase" id="RU004070"/>
    </source>
</evidence>
<dbReference type="PROSITE" id="PS00847">
    <property type="entry name" value="MCM_1"/>
    <property type="match status" value="1"/>
</dbReference>
<dbReference type="InterPro" id="IPR033762">
    <property type="entry name" value="MCM_OB"/>
</dbReference>
<dbReference type="Gene3D" id="3.30.1640.10">
    <property type="entry name" value="mini-chromosome maintenance (MCM) complex, chain A, domain 1"/>
    <property type="match status" value="1"/>
</dbReference>
<dbReference type="InterPro" id="IPR012340">
    <property type="entry name" value="NA-bd_OB-fold"/>
</dbReference>
<dbReference type="CTD" id="4174"/>
<dbReference type="EnsemblMetazoa" id="XM_030998361">
    <property type="protein sequence ID" value="XP_030854221"/>
    <property type="gene ID" value="LOC578688"/>
</dbReference>
<dbReference type="InterPro" id="IPR018525">
    <property type="entry name" value="MCM_CS"/>
</dbReference>
<dbReference type="KEGG" id="spu:578688"/>
<dbReference type="SUPFAM" id="SSF52540">
    <property type="entry name" value="P-loop containing nucleoside triphosphate hydrolases"/>
    <property type="match status" value="1"/>
</dbReference>
<dbReference type="GeneID" id="578688"/>
<dbReference type="Gene3D" id="2.40.50.140">
    <property type="entry name" value="Nucleic acid-binding proteins"/>
    <property type="match status" value="1"/>
</dbReference>
<dbReference type="OMA" id="ITYCKTR"/>
<dbReference type="GO" id="GO:0005524">
    <property type="term" value="F:ATP binding"/>
    <property type="evidence" value="ECO:0007669"/>
    <property type="project" value="UniProtKB-UniRule"/>
</dbReference>
<dbReference type="InParanoid" id="A0A7M7T4Z3"/>
<keyword evidence="16" id="KW-1185">Reference proteome</keyword>
<comment type="similarity">
    <text evidence="2 12">Belongs to the MCM family.</text>
</comment>
<comment type="subcellular location">
    <subcellularLocation>
        <location evidence="1 13">Nucleus</location>
    </subcellularLocation>
</comment>
<keyword evidence="3 13" id="KW-0235">DNA replication</keyword>
<dbReference type="AlphaFoldDB" id="A0A7M7T4Z3"/>
<dbReference type="EC" id="3.6.4.12" evidence="13"/>
<comment type="catalytic activity">
    <reaction evidence="11">
        <text>ATP + H2O = ADP + phosphate + H(+)</text>
        <dbReference type="Rhea" id="RHEA:13065"/>
        <dbReference type="ChEBI" id="CHEBI:15377"/>
        <dbReference type="ChEBI" id="CHEBI:15378"/>
        <dbReference type="ChEBI" id="CHEBI:30616"/>
        <dbReference type="ChEBI" id="CHEBI:43474"/>
        <dbReference type="ChEBI" id="CHEBI:456216"/>
        <dbReference type="EC" id="3.6.4.12"/>
    </reaction>
    <physiologicalReaction direction="left-to-right" evidence="11">
        <dbReference type="Rhea" id="RHEA:13066"/>
    </physiologicalReaction>
</comment>
<dbReference type="GO" id="GO:0005634">
    <property type="term" value="C:nucleus"/>
    <property type="evidence" value="ECO:0000318"/>
    <property type="project" value="GO_Central"/>
</dbReference>
<evidence type="ECO:0000256" key="6">
    <source>
        <dbReference type="ARBA" id="ARBA00022806"/>
    </source>
</evidence>